<feature type="transmembrane region" description="Helical" evidence="5">
    <location>
        <begin position="173"/>
        <end position="194"/>
    </location>
</feature>
<dbReference type="PANTHER" id="PTHR47704:SF1">
    <property type="entry name" value="POTASSIUM TRANSPORTER KIMA"/>
    <property type="match status" value="1"/>
</dbReference>
<comment type="caution">
    <text evidence="6">The sequence shown here is derived from an EMBL/GenBank/DDBJ whole genome shotgun (WGS) entry which is preliminary data.</text>
</comment>
<sequence length="614" mass="68027">MFQRLKNILIGEPLTHDDSGDEHLLSKIQALAMLSSDALSSIAYGPEQVVLVLTAVSSAAIWWSIPIGLLVLVLLASLTISYRQVIKAYPQGGGAYMVTTENLSPKFGLIAGGSLLVDYMLTVAVSVASGADAITSALPFLHPFNLEISMILVLVLMVMNLRGMRESAKSLMIPVYLFIVSTLFLLGFGFFQILTGHMPYAATAHLGQPITGVSLILILRAFTSGSASLTGVEAISNAVPFFKKPKAKNAASTLFIMSSILGAMFAGITFLNWWTGITPHAGVTILSQMAREILGQSWIGSILFYVFQFSTAMILAVAANTGFSAFPMLSFNMAKNKYMPHMYLEKGARMGYSNGILTLAIGAITLLFIFRGNTERLIPLYTIGVFIPFALSQTGMVIHWIREYGKGFWKHSLANILGALICYAIVLILFLFRLGDIWPFFPIIAILMWMFLKIKKHYNGVAQQLRIDGAVEEHHYQGNIVLILVGNVTKANIGAISYARSIGDKVIAMHVSTKDTENKDKETEQEFKKYFPEIEMVHIQSPYSSITQSTIQYVDEVATQAEKDNATLTVMIPQFVPKKSWQTMLHNQMSLRLKYYLKWRENIVVSSYSYHLKD</sequence>
<proteinExistence type="predicted"/>
<feature type="transmembrane region" description="Helical" evidence="5">
    <location>
        <begin position="413"/>
        <end position="431"/>
    </location>
</feature>
<comment type="subcellular location">
    <subcellularLocation>
        <location evidence="1">Membrane</location>
        <topology evidence="1">Multi-pass membrane protein</topology>
    </subcellularLocation>
</comment>
<evidence type="ECO:0000256" key="2">
    <source>
        <dbReference type="ARBA" id="ARBA00022692"/>
    </source>
</evidence>
<keyword evidence="2 5" id="KW-0812">Transmembrane</keyword>
<dbReference type="GO" id="GO:0016020">
    <property type="term" value="C:membrane"/>
    <property type="evidence" value="ECO:0007669"/>
    <property type="project" value="UniProtKB-SubCell"/>
</dbReference>
<dbReference type="Pfam" id="PF13520">
    <property type="entry name" value="AA_permease_2"/>
    <property type="match status" value="1"/>
</dbReference>
<evidence type="ECO:0000256" key="3">
    <source>
        <dbReference type="ARBA" id="ARBA00022989"/>
    </source>
</evidence>
<dbReference type="Gene3D" id="1.20.1740.10">
    <property type="entry name" value="Amino acid/polyamine transporter I"/>
    <property type="match status" value="1"/>
</dbReference>
<feature type="transmembrane region" description="Helical" evidence="5">
    <location>
        <begin position="107"/>
        <end position="128"/>
    </location>
</feature>
<dbReference type="KEGG" id="ssah:HSISS4_01441"/>
<keyword evidence="3 5" id="KW-1133">Transmembrane helix</keyword>
<reference evidence="7" key="2">
    <citation type="submission" date="2023-01" db="EMBL/GenBank/DDBJ databases">
        <title>Human gut microbiome strain richness.</title>
        <authorList>
            <person name="Chen-Liaw A."/>
        </authorList>
    </citation>
    <scope>NUCLEOTIDE SEQUENCE</scope>
    <source>
        <strain evidence="7">1001095st1_G4_1001095IJ_161003</strain>
    </source>
</reference>
<organism evidence="6 8">
    <name type="scientific">Streptococcus salivarius</name>
    <dbReference type="NCBI Taxonomy" id="1304"/>
    <lineage>
        <taxon>Bacteria</taxon>
        <taxon>Bacillati</taxon>
        <taxon>Bacillota</taxon>
        <taxon>Bacilli</taxon>
        <taxon>Lactobacillales</taxon>
        <taxon>Streptococcaceae</taxon>
        <taxon>Streptococcus</taxon>
    </lineage>
</organism>
<evidence type="ECO:0000313" key="8">
    <source>
        <dbReference type="Proteomes" id="UP000027855"/>
    </source>
</evidence>
<accession>A0A074JD94</accession>
<reference evidence="6 8" key="1">
    <citation type="submission" date="2014-04" db="EMBL/GenBank/DDBJ databases">
        <title>Variable characteristics of bacteriocin-producing Streptococcus salivarius strains isolated from Malaysian subjects.</title>
        <authorList>
            <person name="Philip K."/>
            <person name="Barbour A."/>
        </authorList>
    </citation>
    <scope>NUCLEOTIDE SEQUENCE [LARGE SCALE GENOMIC DNA]</scope>
    <source>
        <strain evidence="6 8">NU10</strain>
    </source>
</reference>
<feature type="transmembrane region" description="Helical" evidence="5">
    <location>
        <begin position="60"/>
        <end position="80"/>
    </location>
</feature>
<feature type="transmembrane region" description="Helical" evidence="5">
    <location>
        <begin position="437"/>
        <end position="454"/>
    </location>
</feature>
<dbReference type="RefSeq" id="WP_004183113.1">
    <property type="nucleotide sequence ID" value="NZ_AP031488.1"/>
</dbReference>
<feature type="transmembrane region" description="Helical" evidence="5">
    <location>
        <begin position="378"/>
        <end position="401"/>
    </location>
</feature>
<feature type="transmembrane region" description="Helical" evidence="5">
    <location>
        <begin position="253"/>
        <end position="274"/>
    </location>
</feature>
<protein>
    <submittedName>
        <fullName evidence="7">APC family permease</fullName>
    </submittedName>
    <submittedName>
        <fullName evidence="6">Amino acid permease</fullName>
    </submittedName>
</protein>
<feature type="transmembrane region" description="Helical" evidence="5">
    <location>
        <begin position="352"/>
        <end position="372"/>
    </location>
</feature>
<dbReference type="EMBL" id="JAQMJT010000024">
    <property type="protein sequence ID" value="MDB8614855.1"/>
    <property type="molecule type" value="Genomic_DNA"/>
</dbReference>
<name>A0A074JD94_STRSL</name>
<evidence type="ECO:0000256" key="1">
    <source>
        <dbReference type="ARBA" id="ARBA00004141"/>
    </source>
</evidence>
<keyword evidence="4 5" id="KW-0472">Membrane</keyword>
<dbReference type="Proteomes" id="UP000027855">
    <property type="component" value="Unassembled WGS sequence"/>
</dbReference>
<evidence type="ECO:0000313" key="6">
    <source>
        <dbReference type="EMBL" id="KEO44009.1"/>
    </source>
</evidence>
<dbReference type="InterPro" id="IPR053153">
    <property type="entry name" value="APC_K+_Transporter"/>
</dbReference>
<dbReference type="PANTHER" id="PTHR47704">
    <property type="entry name" value="POTASSIUM TRANSPORTER KIMA"/>
    <property type="match status" value="1"/>
</dbReference>
<evidence type="ECO:0000313" key="7">
    <source>
        <dbReference type="EMBL" id="MDB8614855.1"/>
    </source>
</evidence>
<dbReference type="InterPro" id="IPR002293">
    <property type="entry name" value="AA/rel_permease1"/>
</dbReference>
<dbReference type="AlphaFoldDB" id="A0A074JD94"/>
<feature type="transmembrane region" description="Helical" evidence="5">
    <location>
        <begin position="302"/>
        <end position="331"/>
    </location>
</feature>
<evidence type="ECO:0000256" key="4">
    <source>
        <dbReference type="ARBA" id="ARBA00023136"/>
    </source>
</evidence>
<feature type="transmembrane region" description="Helical" evidence="5">
    <location>
        <begin position="140"/>
        <end position="161"/>
    </location>
</feature>
<dbReference type="Proteomes" id="UP001210204">
    <property type="component" value="Unassembled WGS sequence"/>
</dbReference>
<evidence type="ECO:0000256" key="5">
    <source>
        <dbReference type="SAM" id="Phobius"/>
    </source>
</evidence>
<dbReference type="GO" id="GO:0022857">
    <property type="term" value="F:transmembrane transporter activity"/>
    <property type="evidence" value="ECO:0007669"/>
    <property type="project" value="InterPro"/>
</dbReference>
<dbReference type="EMBL" id="JJMT01000024">
    <property type="protein sequence ID" value="KEO44009.1"/>
    <property type="molecule type" value="Genomic_DNA"/>
</dbReference>
<gene>
    <name evidence="6" type="ORF">DL07_05430</name>
    <name evidence="7" type="ORF">PNU26_10810</name>
</gene>